<dbReference type="RefSeq" id="WP_318622078.1">
    <property type="nucleotide sequence ID" value="NZ_CP137642.1"/>
</dbReference>
<accession>A0AAX4FWC3</accession>
<name>A0AAX4FWC3_9EURY</name>
<dbReference type="KEGG" id="mrc:R6Y96_03180"/>
<reference evidence="2 3" key="1">
    <citation type="submission" date="2023-10" db="EMBL/GenBank/DDBJ databases">
        <title>The complete genome sequence of Methanoculleus receptaculi DSM 18860.</title>
        <authorList>
            <person name="Lai S.-J."/>
            <person name="You Y.-T."/>
            <person name="Chen S.-C."/>
        </authorList>
    </citation>
    <scope>NUCLEOTIDE SEQUENCE [LARGE SCALE GENOMIC DNA]</scope>
    <source>
        <strain evidence="2 3">DSM 18860</strain>
    </source>
</reference>
<proteinExistence type="predicted"/>
<dbReference type="Proteomes" id="UP001305652">
    <property type="component" value="Chromosome"/>
</dbReference>
<evidence type="ECO:0000313" key="3">
    <source>
        <dbReference type="Proteomes" id="UP001305652"/>
    </source>
</evidence>
<feature type="compositionally biased region" description="Basic and acidic residues" evidence="1">
    <location>
        <begin position="136"/>
        <end position="146"/>
    </location>
</feature>
<evidence type="ECO:0000256" key="1">
    <source>
        <dbReference type="SAM" id="MobiDB-lite"/>
    </source>
</evidence>
<gene>
    <name evidence="2" type="ORF">R6Y96_03180</name>
</gene>
<protein>
    <recommendedName>
        <fullName evidence="4">DUF4388 domain-containing protein</fullName>
    </recommendedName>
</protein>
<sequence length="246" mass="25886">MQLPRGRFHKIIKSTATPALIEEMRAAKFTGICRIVLGSESATLVLNEGSVVLAEYGGLNGYQALDGVLGSEEEAGAELNLLTPEQVRLSQEFNRQCAIEVPTTGKVGKSPAKRGVPEGAEPAAPGKQPAGGGISRDVKPVTDVKPAKPPKAGTVPERSDTAPGVGKSSSAHSPEPTAGSQSVPRPGAKPAQEVAGTSQSGGDEIDTLLQNMEEINIEHLVSNFRTNCKEMLKKIHLDHLIKDNET</sequence>
<dbReference type="EMBL" id="CP137642">
    <property type="protein sequence ID" value="WOX58258.1"/>
    <property type="molecule type" value="Genomic_DNA"/>
</dbReference>
<feature type="compositionally biased region" description="Low complexity" evidence="1">
    <location>
        <begin position="117"/>
        <end position="128"/>
    </location>
</feature>
<keyword evidence="3" id="KW-1185">Reference proteome</keyword>
<organism evidence="2 3">
    <name type="scientific">Methanoculleus receptaculi</name>
    <dbReference type="NCBI Taxonomy" id="394967"/>
    <lineage>
        <taxon>Archaea</taxon>
        <taxon>Methanobacteriati</taxon>
        <taxon>Methanobacteriota</taxon>
        <taxon>Stenosarchaea group</taxon>
        <taxon>Methanomicrobia</taxon>
        <taxon>Methanomicrobiales</taxon>
        <taxon>Methanomicrobiaceae</taxon>
        <taxon>Methanoculleus</taxon>
    </lineage>
</organism>
<evidence type="ECO:0008006" key="4">
    <source>
        <dbReference type="Google" id="ProtNLM"/>
    </source>
</evidence>
<dbReference type="GeneID" id="85732127"/>
<feature type="compositionally biased region" description="Polar residues" evidence="1">
    <location>
        <begin position="167"/>
        <end position="183"/>
    </location>
</feature>
<dbReference type="AlphaFoldDB" id="A0AAX4FWC3"/>
<feature type="region of interest" description="Disordered" evidence="1">
    <location>
        <begin position="104"/>
        <end position="204"/>
    </location>
</feature>
<evidence type="ECO:0000313" key="2">
    <source>
        <dbReference type="EMBL" id="WOX58258.1"/>
    </source>
</evidence>